<accession>A0A916YVI8</accession>
<comment type="caution">
    <text evidence="1">The sequence shown here is derived from an EMBL/GenBank/DDBJ whole genome shotgun (WGS) entry which is preliminary data.</text>
</comment>
<dbReference type="RefSeq" id="WP_188992022.1">
    <property type="nucleotide sequence ID" value="NZ_BMHP01000002.1"/>
</dbReference>
<evidence type="ECO:0000313" key="2">
    <source>
        <dbReference type="Proteomes" id="UP000612456"/>
    </source>
</evidence>
<organism evidence="1 2">
    <name type="scientific">Paenibacillus nasutitermitis</name>
    <dbReference type="NCBI Taxonomy" id="1652958"/>
    <lineage>
        <taxon>Bacteria</taxon>
        <taxon>Bacillati</taxon>
        <taxon>Bacillota</taxon>
        <taxon>Bacilli</taxon>
        <taxon>Bacillales</taxon>
        <taxon>Paenibacillaceae</taxon>
        <taxon>Paenibacillus</taxon>
    </lineage>
</organism>
<proteinExistence type="predicted"/>
<dbReference type="Proteomes" id="UP000612456">
    <property type="component" value="Unassembled WGS sequence"/>
</dbReference>
<keyword evidence="2" id="KW-1185">Reference proteome</keyword>
<reference evidence="1" key="1">
    <citation type="journal article" date="2014" name="Int. J. Syst. Evol. Microbiol.">
        <title>Complete genome sequence of Corynebacterium casei LMG S-19264T (=DSM 44701T), isolated from a smear-ripened cheese.</title>
        <authorList>
            <consortium name="US DOE Joint Genome Institute (JGI-PGF)"/>
            <person name="Walter F."/>
            <person name="Albersmeier A."/>
            <person name="Kalinowski J."/>
            <person name="Ruckert C."/>
        </authorList>
    </citation>
    <scope>NUCLEOTIDE SEQUENCE</scope>
    <source>
        <strain evidence="1">CGMCC 1.15178</strain>
    </source>
</reference>
<gene>
    <name evidence="1" type="ORF">GCM10010911_21870</name>
</gene>
<name>A0A916YVI8_9BACL</name>
<evidence type="ECO:0000313" key="1">
    <source>
        <dbReference type="EMBL" id="GGD63736.1"/>
    </source>
</evidence>
<protein>
    <submittedName>
        <fullName evidence="1">Uncharacterized protein</fullName>
    </submittedName>
</protein>
<dbReference type="AlphaFoldDB" id="A0A916YVI8"/>
<dbReference type="EMBL" id="BMHP01000002">
    <property type="protein sequence ID" value="GGD63736.1"/>
    <property type="molecule type" value="Genomic_DNA"/>
</dbReference>
<sequence length="68" mass="7889">MKKRAHKEHADSPFMQAEIVMFLTHGDTPSGRREERNLLFQPADPFTLYALLRVKVLPKHRSSSSVQR</sequence>
<reference evidence="1" key="2">
    <citation type="submission" date="2020-09" db="EMBL/GenBank/DDBJ databases">
        <authorList>
            <person name="Sun Q."/>
            <person name="Zhou Y."/>
        </authorList>
    </citation>
    <scope>NUCLEOTIDE SEQUENCE</scope>
    <source>
        <strain evidence="1">CGMCC 1.15178</strain>
    </source>
</reference>